<keyword evidence="2" id="KW-0677">Repeat</keyword>
<evidence type="ECO:0000313" key="9">
    <source>
        <dbReference type="Proteomes" id="UP001214638"/>
    </source>
</evidence>
<keyword evidence="4" id="KW-0539">Nucleus</keyword>
<dbReference type="Gene3D" id="3.30.70.330">
    <property type="match status" value="3"/>
</dbReference>
<reference evidence="8" key="1">
    <citation type="journal article" date="2023" name="Nat. Microbiol.">
        <title>Babesia duncani multi-omics identifies virulence factors and drug targets.</title>
        <authorList>
            <person name="Singh P."/>
            <person name="Lonardi S."/>
            <person name="Liang Q."/>
            <person name="Vydyam P."/>
            <person name="Khabirova E."/>
            <person name="Fang T."/>
            <person name="Gihaz S."/>
            <person name="Thekkiniath J."/>
            <person name="Munshi M."/>
            <person name="Abel S."/>
            <person name="Ciampossin L."/>
            <person name="Batugedara G."/>
            <person name="Gupta M."/>
            <person name="Lu X.M."/>
            <person name="Lenz T."/>
            <person name="Chakravarty S."/>
            <person name="Cornillot E."/>
            <person name="Hu Y."/>
            <person name="Ma W."/>
            <person name="Gonzalez L.M."/>
            <person name="Sanchez S."/>
            <person name="Estrada K."/>
            <person name="Sanchez-Flores A."/>
            <person name="Montero E."/>
            <person name="Harb O.S."/>
            <person name="Le Roch K.G."/>
            <person name="Mamoun C.B."/>
        </authorList>
    </citation>
    <scope>NUCLEOTIDE SEQUENCE</scope>
    <source>
        <strain evidence="8">WA1</strain>
    </source>
</reference>
<feature type="compositionally biased region" description="Polar residues" evidence="6">
    <location>
        <begin position="223"/>
        <end position="242"/>
    </location>
</feature>
<dbReference type="SMART" id="SM00360">
    <property type="entry name" value="RRM"/>
    <property type="match status" value="3"/>
</dbReference>
<comment type="caution">
    <text evidence="8">The sequence shown here is derived from an EMBL/GenBank/DDBJ whole genome shotgun (WGS) entry which is preliminary data.</text>
</comment>
<dbReference type="Pfam" id="PF00076">
    <property type="entry name" value="RRM_1"/>
    <property type="match status" value="2"/>
</dbReference>
<feature type="domain" description="RRM" evidence="7">
    <location>
        <begin position="111"/>
        <end position="187"/>
    </location>
</feature>
<feature type="domain" description="RRM" evidence="7">
    <location>
        <begin position="251"/>
        <end position="353"/>
    </location>
</feature>
<keyword evidence="3 5" id="KW-0694">RNA-binding</keyword>
<dbReference type="GO" id="GO:0005634">
    <property type="term" value="C:nucleus"/>
    <property type="evidence" value="ECO:0007669"/>
    <property type="project" value="UniProtKB-SubCell"/>
</dbReference>
<feature type="compositionally biased region" description="Basic residues" evidence="6">
    <location>
        <begin position="561"/>
        <end position="571"/>
    </location>
</feature>
<keyword evidence="9" id="KW-1185">Reference proteome</keyword>
<evidence type="ECO:0000313" key="8">
    <source>
        <dbReference type="EMBL" id="KAK2197854.1"/>
    </source>
</evidence>
<sequence>MGKELRVTIKGKGVDFVKKSQLKRLVLEGIDATYTRDEIKKALGRISALDYRSIDYKEDKWLMTFKTVSDATRASAILNGATLIIHHEKREFRVKIQCQYSSSNKVGAKSGRVFVRNLPFQFNSKDLQNLMQTIDEKATVHLPKGTRDATGFAFVQFSSFEIANRAIEQFSGTLFGKRRLGLAHAVPANLHQPKTKAGLKTDPKNPGEPEQEESEDPFDGTTDADTQSNESDQTANVENGSQKPPDDEQRRTLFVRNLNFSTTQEELLSCFSRHAAIVSCTICKSAEGQSKGTGFVLCKTIEDADAIMKLEELGRLRDEEFNSESQGRVRLSSVAGVGFSLGGRRLLISRALSREQASNLATDTKANKLLSKDKKRGIHLLHEGMLNLNSRQFHQLNPREQELIKATRIENETKLKNPNMFINPNRLCLKNLPSTATANKLRLEIASHLSRQFKITRTQASHKIVAIKMPSDDRRKVKIGNERIRKRRPFCFVDLQDHDTAKAALALLANNQSIYPNHTIIAGFAIEDSRMLYIQRKRKEQYQLKLASKTEESVTSTPTSGKKRKRRTYSRGKLQRLKRRQLKAAAAV</sequence>
<evidence type="ECO:0000256" key="3">
    <source>
        <dbReference type="ARBA" id="ARBA00022884"/>
    </source>
</evidence>
<dbReference type="PANTHER" id="PTHR48039:SF5">
    <property type="entry name" value="RNA-BINDING PROTEIN 28"/>
    <property type="match status" value="1"/>
</dbReference>
<gene>
    <name evidence="8" type="ORF">BdWA1_000857</name>
</gene>
<dbReference type="GeneID" id="94335155"/>
<dbReference type="RefSeq" id="XP_067804696.1">
    <property type="nucleotide sequence ID" value="XM_067945905.1"/>
</dbReference>
<dbReference type="InterPro" id="IPR000504">
    <property type="entry name" value="RRM_dom"/>
</dbReference>
<evidence type="ECO:0000256" key="2">
    <source>
        <dbReference type="ARBA" id="ARBA00022737"/>
    </source>
</evidence>
<dbReference type="AlphaFoldDB" id="A0AAD9PN65"/>
<dbReference type="EMBL" id="JALLKP010000001">
    <property type="protein sequence ID" value="KAK2197854.1"/>
    <property type="molecule type" value="Genomic_DNA"/>
</dbReference>
<organism evidence="8 9">
    <name type="scientific">Babesia duncani</name>
    <dbReference type="NCBI Taxonomy" id="323732"/>
    <lineage>
        <taxon>Eukaryota</taxon>
        <taxon>Sar</taxon>
        <taxon>Alveolata</taxon>
        <taxon>Apicomplexa</taxon>
        <taxon>Aconoidasida</taxon>
        <taxon>Piroplasmida</taxon>
        <taxon>Babesiidae</taxon>
        <taxon>Babesia</taxon>
    </lineage>
</organism>
<evidence type="ECO:0000259" key="7">
    <source>
        <dbReference type="PROSITE" id="PS50102"/>
    </source>
</evidence>
<comment type="subcellular location">
    <subcellularLocation>
        <location evidence="1">Nucleus</location>
    </subcellularLocation>
</comment>
<dbReference type="InterPro" id="IPR051945">
    <property type="entry name" value="RRM_MRD1_RNA_proc_ribogen"/>
</dbReference>
<evidence type="ECO:0000256" key="1">
    <source>
        <dbReference type="ARBA" id="ARBA00004123"/>
    </source>
</evidence>
<dbReference type="KEGG" id="bdw:94335155"/>
<protein>
    <submittedName>
        <fullName evidence="8">Bifunctional Nucleotide-binding alpha-beta plait domain superfamily/RNA-binding domain superfamily/RNA recognition motif domain</fullName>
    </submittedName>
</protein>
<feature type="compositionally biased region" description="Acidic residues" evidence="6">
    <location>
        <begin position="209"/>
        <end position="218"/>
    </location>
</feature>
<dbReference type="PANTHER" id="PTHR48039">
    <property type="entry name" value="RNA-BINDING MOTIF PROTEIN 14B"/>
    <property type="match status" value="1"/>
</dbReference>
<evidence type="ECO:0000256" key="4">
    <source>
        <dbReference type="ARBA" id="ARBA00023242"/>
    </source>
</evidence>
<dbReference type="GO" id="GO:0003729">
    <property type="term" value="F:mRNA binding"/>
    <property type="evidence" value="ECO:0007669"/>
    <property type="project" value="TreeGrafter"/>
</dbReference>
<dbReference type="SUPFAM" id="SSF54928">
    <property type="entry name" value="RNA-binding domain, RBD"/>
    <property type="match status" value="3"/>
</dbReference>
<dbReference type="InterPro" id="IPR035979">
    <property type="entry name" value="RBD_domain_sf"/>
</dbReference>
<name>A0AAD9PN65_9APIC</name>
<dbReference type="PROSITE" id="PS50102">
    <property type="entry name" value="RRM"/>
    <property type="match status" value="2"/>
</dbReference>
<evidence type="ECO:0000256" key="5">
    <source>
        <dbReference type="PROSITE-ProRule" id="PRU00176"/>
    </source>
</evidence>
<feature type="region of interest" description="Disordered" evidence="6">
    <location>
        <begin position="546"/>
        <end position="571"/>
    </location>
</feature>
<evidence type="ECO:0000256" key="6">
    <source>
        <dbReference type="SAM" id="MobiDB-lite"/>
    </source>
</evidence>
<feature type="region of interest" description="Disordered" evidence="6">
    <location>
        <begin position="186"/>
        <end position="250"/>
    </location>
</feature>
<dbReference type="InterPro" id="IPR012677">
    <property type="entry name" value="Nucleotide-bd_a/b_plait_sf"/>
</dbReference>
<accession>A0AAD9PN65</accession>
<dbReference type="Proteomes" id="UP001214638">
    <property type="component" value="Unassembled WGS sequence"/>
</dbReference>
<proteinExistence type="predicted"/>